<keyword evidence="2" id="KW-1185">Reference proteome</keyword>
<dbReference type="InterPro" id="IPR010583">
    <property type="entry name" value="MipA"/>
</dbReference>
<dbReference type="Pfam" id="PF06629">
    <property type="entry name" value="MipA"/>
    <property type="match status" value="1"/>
</dbReference>
<dbReference type="RefSeq" id="WP_313874577.1">
    <property type="nucleotide sequence ID" value="NZ_JAVBIK010000001.1"/>
</dbReference>
<protein>
    <submittedName>
        <fullName evidence="1">MipA/OmpV family protein</fullName>
    </submittedName>
</protein>
<dbReference type="EMBL" id="JAVBIK010000001">
    <property type="protein sequence ID" value="MDT7518862.1"/>
    <property type="molecule type" value="Genomic_DNA"/>
</dbReference>
<organism evidence="1 2">
    <name type="scientific">Rhodoferax potami</name>
    <dbReference type="NCBI Taxonomy" id="3068338"/>
    <lineage>
        <taxon>Bacteria</taxon>
        <taxon>Pseudomonadati</taxon>
        <taxon>Pseudomonadota</taxon>
        <taxon>Betaproteobacteria</taxon>
        <taxon>Burkholderiales</taxon>
        <taxon>Comamonadaceae</taxon>
        <taxon>Rhodoferax</taxon>
    </lineage>
</organism>
<evidence type="ECO:0000313" key="2">
    <source>
        <dbReference type="Proteomes" id="UP001321700"/>
    </source>
</evidence>
<sequence>MGATSAHADTASEGLPLWELGVFAGAVSTPAYPASVERSGLGLVLPVLVYRGEIFRAERGSVGARLVHTEDTEFDIGFAASLPASSNDIAARKGMPDLGTLVEFGPRLKTVLARPDSQSQVRLELPLRSVIEVQGGLRTQGFAAEPELIWETRAPGSAWRFSTSASLIFGDVRLNRYFYGVPADLATAQRPTYDAQSGLIASRFSVSASRALGPDLRVFGFVRAENYAGNANSSSPLHLRSTGTSAGIGLNWTLRRSEARAY</sequence>
<dbReference type="Proteomes" id="UP001321700">
    <property type="component" value="Unassembled WGS sequence"/>
</dbReference>
<accession>A0ABU3KMA8</accession>
<name>A0ABU3KMA8_9BURK</name>
<proteinExistence type="predicted"/>
<reference evidence="1 2" key="1">
    <citation type="submission" date="2023-08" db="EMBL/GenBank/DDBJ databases">
        <title>Rhodoferax potami sp. nov. and Rhodoferax mekongensis sp. nov., isolated from the Mekong River in Thailand.</title>
        <authorList>
            <person name="Kitikhun S."/>
            <person name="Charoenyingcharoen P."/>
            <person name="Siriarchawattana P."/>
            <person name="Likhitrattanapisal S."/>
            <person name="Nilsakha T."/>
            <person name="Chanpet A."/>
            <person name="Rattanawaree P."/>
            <person name="Ingsriswang S."/>
        </authorList>
    </citation>
    <scope>NUCLEOTIDE SEQUENCE [LARGE SCALE GENOMIC DNA]</scope>
    <source>
        <strain evidence="1 2">TBRC 17660</strain>
    </source>
</reference>
<gene>
    <name evidence="1" type="ORF">RAE19_09100</name>
</gene>
<comment type="caution">
    <text evidence="1">The sequence shown here is derived from an EMBL/GenBank/DDBJ whole genome shotgun (WGS) entry which is preliminary data.</text>
</comment>
<evidence type="ECO:0000313" key="1">
    <source>
        <dbReference type="EMBL" id="MDT7518862.1"/>
    </source>
</evidence>